<evidence type="ECO:0000259" key="2">
    <source>
        <dbReference type="SMART" id="SM00829"/>
    </source>
</evidence>
<proteinExistence type="predicted"/>
<dbReference type="AlphaFoldDB" id="A0A7Y9UL05"/>
<accession>A0A7Y9UL05</accession>
<dbReference type="CDD" id="cd05288">
    <property type="entry name" value="PGDH"/>
    <property type="match status" value="1"/>
</dbReference>
<dbReference type="Proteomes" id="UP000544110">
    <property type="component" value="Unassembled WGS sequence"/>
</dbReference>
<dbReference type="InterPro" id="IPR045010">
    <property type="entry name" value="MDR_fam"/>
</dbReference>
<keyword evidence="1" id="KW-0560">Oxidoreductase</keyword>
<dbReference type="GO" id="GO:0016628">
    <property type="term" value="F:oxidoreductase activity, acting on the CH-CH group of donors, NAD or NADP as acceptor"/>
    <property type="evidence" value="ECO:0007669"/>
    <property type="project" value="InterPro"/>
</dbReference>
<reference evidence="3 4" key="1">
    <citation type="submission" date="2020-07" db="EMBL/GenBank/DDBJ databases">
        <title>Sequencing the genomes of 1000 actinobacteria strains.</title>
        <authorList>
            <person name="Klenk H.-P."/>
        </authorList>
    </citation>
    <scope>NUCLEOTIDE SEQUENCE [LARGE SCALE GENOMIC DNA]</scope>
    <source>
        <strain evidence="3 4">DSM 24552</strain>
    </source>
</reference>
<dbReference type="Gene3D" id="3.90.180.10">
    <property type="entry name" value="Medium-chain alcohol dehydrogenases, catalytic domain"/>
    <property type="match status" value="1"/>
</dbReference>
<dbReference type="Pfam" id="PF00107">
    <property type="entry name" value="ADH_zinc_N"/>
    <property type="match status" value="1"/>
</dbReference>
<dbReference type="SUPFAM" id="SSF51735">
    <property type="entry name" value="NAD(P)-binding Rossmann-fold domains"/>
    <property type="match status" value="1"/>
</dbReference>
<dbReference type="Gene3D" id="3.40.50.720">
    <property type="entry name" value="NAD(P)-binding Rossmann-like Domain"/>
    <property type="match status" value="1"/>
</dbReference>
<name>A0A7Y9UL05_9ACTN</name>
<feature type="domain" description="Enoyl reductase (ER)" evidence="2">
    <location>
        <begin position="18"/>
        <end position="332"/>
    </location>
</feature>
<dbReference type="FunFam" id="3.40.50.720:FF:000121">
    <property type="entry name" value="Prostaglandin reductase 2"/>
    <property type="match status" value="1"/>
</dbReference>
<evidence type="ECO:0000313" key="4">
    <source>
        <dbReference type="Proteomes" id="UP000544110"/>
    </source>
</evidence>
<keyword evidence="4" id="KW-1185">Reference proteome</keyword>
<dbReference type="EMBL" id="JACCAC010000001">
    <property type="protein sequence ID" value="NYG55918.1"/>
    <property type="molecule type" value="Genomic_DNA"/>
</dbReference>
<evidence type="ECO:0000256" key="1">
    <source>
        <dbReference type="ARBA" id="ARBA00023002"/>
    </source>
</evidence>
<sequence length="335" mass="35650">MSTPTREVHLVRRPQGWPVPEDFAVVETELPDPGADQVLVRNTWMSVDPYMRGRMNDVRSYVPPFALGAAMDGGAVGEVVASGDEAVPVGATVVHQAGWREHALLGARHLRVVDAEAVPPQAWLGVLGMPGLTAYVGLTRVAEVRPGDTVFVSGAAGAVGSVAGQVARELGAGRVVGSAGSPEKCAWLTEELGFDAAFDYHDGPVARQLRDAAPDGVDVYFDNVGGDHLEAAILRMNDFGRIAACGAIASYNEEQPPPGPRNLMMLVSKRLRVQGFIVTDHGDLAPEYTARAATWVADGRLRTRETVHEGLDEAVTAFLDLMRGGNLGKMLVRLG</sequence>
<gene>
    <name evidence="3" type="ORF">BJ989_002222</name>
</gene>
<dbReference type="InterPro" id="IPR020843">
    <property type="entry name" value="ER"/>
</dbReference>
<evidence type="ECO:0000313" key="3">
    <source>
        <dbReference type="EMBL" id="NYG55918.1"/>
    </source>
</evidence>
<dbReference type="InterPro" id="IPR011032">
    <property type="entry name" value="GroES-like_sf"/>
</dbReference>
<protein>
    <recommendedName>
        <fullName evidence="2">Enoyl reductase (ER) domain-containing protein</fullName>
    </recommendedName>
</protein>
<dbReference type="InterPro" id="IPR036291">
    <property type="entry name" value="NAD(P)-bd_dom_sf"/>
</dbReference>
<organism evidence="3 4">
    <name type="scientific">Nocardioides perillae</name>
    <dbReference type="NCBI Taxonomy" id="1119534"/>
    <lineage>
        <taxon>Bacteria</taxon>
        <taxon>Bacillati</taxon>
        <taxon>Actinomycetota</taxon>
        <taxon>Actinomycetes</taxon>
        <taxon>Propionibacteriales</taxon>
        <taxon>Nocardioidaceae</taxon>
        <taxon>Nocardioides</taxon>
    </lineage>
</organism>
<dbReference type="PANTHER" id="PTHR43205">
    <property type="entry name" value="PROSTAGLANDIN REDUCTASE"/>
    <property type="match status" value="1"/>
</dbReference>
<dbReference type="RefSeq" id="WP_179518276.1">
    <property type="nucleotide sequence ID" value="NZ_JACCAC010000001.1"/>
</dbReference>
<dbReference type="SUPFAM" id="SSF50129">
    <property type="entry name" value="GroES-like"/>
    <property type="match status" value="1"/>
</dbReference>
<dbReference type="PANTHER" id="PTHR43205:SF7">
    <property type="entry name" value="PROSTAGLANDIN REDUCTASE 1"/>
    <property type="match status" value="1"/>
</dbReference>
<dbReference type="InterPro" id="IPR013149">
    <property type="entry name" value="ADH-like_C"/>
</dbReference>
<dbReference type="InterPro" id="IPR041694">
    <property type="entry name" value="ADH_N_2"/>
</dbReference>
<comment type="caution">
    <text evidence="3">The sequence shown here is derived from an EMBL/GenBank/DDBJ whole genome shotgun (WGS) entry which is preliminary data.</text>
</comment>
<dbReference type="Pfam" id="PF16884">
    <property type="entry name" value="ADH_N_2"/>
    <property type="match status" value="1"/>
</dbReference>
<dbReference type="SMART" id="SM00829">
    <property type="entry name" value="PKS_ER"/>
    <property type="match status" value="1"/>
</dbReference>